<dbReference type="OrthoDB" id="16405at2759"/>
<dbReference type="Pfam" id="PF00650">
    <property type="entry name" value="CRAL_TRIO"/>
    <property type="match status" value="1"/>
</dbReference>
<comment type="caution">
    <text evidence="2">The sequence shown here is derived from an EMBL/GenBank/DDBJ whole genome shotgun (WGS) entry which is preliminary data.</text>
</comment>
<dbReference type="AlphaFoldDB" id="A0A8J4Q4M4"/>
<dbReference type="Proteomes" id="UP000695562">
    <property type="component" value="Unassembled WGS sequence"/>
</dbReference>
<evidence type="ECO:0000313" key="3">
    <source>
        <dbReference type="Proteomes" id="UP000695562"/>
    </source>
</evidence>
<feature type="domain" description="CRAL-TRIO" evidence="1">
    <location>
        <begin position="87"/>
        <end position="246"/>
    </location>
</feature>
<dbReference type="EMBL" id="AJWJ01000001">
    <property type="protein sequence ID" value="KAF2078637.1"/>
    <property type="molecule type" value="Genomic_DNA"/>
</dbReference>
<dbReference type="PANTHER" id="PTHR10174:SF208">
    <property type="entry name" value="CRAL-TRIO DOMAIN-CONTAINING PROTEIN DDB_G0278031"/>
    <property type="match status" value="1"/>
</dbReference>
<protein>
    <recommendedName>
        <fullName evidence="1">CRAL-TRIO domain-containing protein</fullName>
    </recommendedName>
</protein>
<dbReference type="Gene3D" id="3.40.525.10">
    <property type="entry name" value="CRAL-TRIO lipid binding domain"/>
    <property type="match status" value="1"/>
</dbReference>
<proteinExistence type="predicted"/>
<dbReference type="PANTHER" id="PTHR10174">
    <property type="entry name" value="ALPHA-TOCOPHEROL TRANSFER PROTEIN-RELATED"/>
    <property type="match status" value="1"/>
</dbReference>
<dbReference type="InterPro" id="IPR001251">
    <property type="entry name" value="CRAL-TRIO_dom"/>
</dbReference>
<organism evidence="2 3">
    <name type="scientific">Polysphondylium violaceum</name>
    <dbReference type="NCBI Taxonomy" id="133409"/>
    <lineage>
        <taxon>Eukaryota</taxon>
        <taxon>Amoebozoa</taxon>
        <taxon>Evosea</taxon>
        <taxon>Eumycetozoa</taxon>
        <taxon>Dictyostelia</taxon>
        <taxon>Dictyosteliales</taxon>
        <taxon>Dictyosteliaceae</taxon>
        <taxon>Polysphondylium</taxon>
    </lineage>
</organism>
<keyword evidence="3" id="KW-1185">Reference proteome</keyword>
<dbReference type="SUPFAM" id="SSF46938">
    <property type="entry name" value="CRAL/TRIO N-terminal domain"/>
    <property type="match status" value="1"/>
</dbReference>
<dbReference type="GO" id="GO:0016020">
    <property type="term" value="C:membrane"/>
    <property type="evidence" value="ECO:0007669"/>
    <property type="project" value="TreeGrafter"/>
</dbReference>
<dbReference type="CDD" id="cd00170">
    <property type="entry name" value="SEC14"/>
    <property type="match status" value="1"/>
</dbReference>
<dbReference type="InterPro" id="IPR036865">
    <property type="entry name" value="CRAL-TRIO_dom_sf"/>
</dbReference>
<dbReference type="PROSITE" id="PS50191">
    <property type="entry name" value="CRAL_TRIO"/>
    <property type="match status" value="1"/>
</dbReference>
<dbReference type="InterPro" id="IPR036273">
    <property type="entry name" value="CRAL/TRIO_N_dom_sf"/>
</dbReference>
<evidence type="ECO:0000259" key="1">
    <source>
        <dbReference type="PROSITE" id="PS50191"/>
    </source>
</evidence>
<name>A0A8J4Q4M4_9MYCE</name>
<accession>A0A8J4Q4M4</accession>
<sequence length="257" mass="29873">MLNITPDIIPDSPKSYRILNGLSQEEQLKLEEFRNEQIAKDIEPQYLMLYLFAKKLIVADAAKLLENNLNLRKKLDIPFPVLKKDVNSEIALKASSFSIIGKRDKLNRSISYLIPHNLVPKDHDFKEYLTSILWNIDQSVNDDSSSHRLGMVIVEDLKNFSLFKHFDKRLSQHVEGKMENVFPGRIQKIYILNPPFYVKPMLSFAKTFVKNKIVKRVEIVKQERLLQDIDSDQLLPHFGGSYGTSYSQYFDSLPHDF</sequence>
<evidence type="ECO:0000313" key="2">
    <source>
        <dbReference type="EMBL" id="KAF2078637.1"/>
    </source>
</evidence>
<dbReference type="SUPFAM" id="SSF52087">
    <property type="entry name" value="CRAL/TRIO domain"/>
    <property type="match status" value="1"/>
</dbReference>
<gene>
    <name evidence="2" type="ORF">CYY_000008</name>
</gene>
<dbReference type="GO" id="GO:1902936">
    <property type="term" value="F:phosphatidylinositol bisphosphate binding"/>
    <property type="evidence" value="ECO:0007669"/>
    <property type="project" value="TreeGrafter"/>
</dbReference>
<dbReference type="SMART" id="SM00516">
    <property type="entry name" value="SEC14"/>
    <property type="match status" value="1"/>
</dbReference>
<reference evidence="2" key="1">
    <citation type="submission" date="2020-01" db="EMBL/GenBank/DDBJ databases">
        <title>Development of genomics and gene disruption for Polysphondylium violaceum indicates a role for the polyketide synthase stlB in stalk morphogenesis.</title>
        <authorList>
            <person name="Narita B."/>
            <person name="Kawabe Y."/>
            <person name="Kin K."/>
            <person name="Saito T."/>
            <person name="Gibbs R."/>
            <person name="Kuspa A."/>
            <person name="Muzny D."/>
            <person name="Queller D."/>
            <person name="Richards S."/>
            <person name="Strassman J."/>
            <person name="Sucgang R."/>
            <person name="Worley K."/>
            <person name="Schaap P."/>
        </authorList>
    </citation>
    <scope>NUCLEOTIDE SEQUENCE</scope>
    <source>
        <strain evidence="2">QSvi11</strain>
    </source>
</reference>